<accession>A0A9D5UG82</accession>
<feature type="transmembrane region" description="Helical" evidence="1">
    <location>
        <begin position="127"/>
        <end position="146"/>
    </location>
</feature>
<name>A0A9D5UG82_9CELL</name>
<feature type="transmembrane region" description="Helical" evidence="1">
    <location>
        <begin position="31"/>
        <end position="52"/>
    </location>
</feature>
<keyword evidence="3" id="KW-1185">Reference proteome</keyword>
<keyword evidence="1" id="KW-0812">Transmembrane</keyword>
<dbReference type="NCBIfam" id="NF038065">
    <property type="entry name" value="Pr6Pr"/>
    <property type="match status" value="1"/>
</dbReference>
<evidence type="ECO:0000313" key="2">
    <source>
        <dbReference type="EMBL" id="MBE7699987.1"/>
    </source>
</evidence>
<dbReference type="EMBL" id="JACSPN010000006">
    <property type="protein sequence ID" value="MBE7699987.1"/>
    <property type="molecule type" value="Genomic_DNA"/>
</dbReference>
<organism evidence="2 3">
    <name type="scientific">Oerskovia douganii</name>
    <dbReference type="NCBI Taxonomy" id="2762210"/>
    <lineage>
        <taxon>Bacteria</taxon>
        <taxon>Bacillati</taxon>
        <taxon>Actinomycetota</taxon>
        <taxon>Actinomycetes</taxon>
        <taxon>Micrococcales</taxon>
        <taxon>Cellulomonadaceae</taxon>
        <taxon>Oerskovia</taxon>
    </lineage>
</organism>
<dbReference type="InterPro" id="IPR049713">
    <property type="entry name" value="Pr6Pr-like"/>
</dbReference>
<evidence type="ECO:0000313" key="3">
    <source>
        <dbReference type="Proteomes" id="UP000822993"/>
    </source>
</evidence>
<evidence type="ECO:0000256" key="1">
    <source>
        <dbReference type="SAM" id="Phobius"/>
    </source>
</evidence>
<sequence length="201" mass="21696">MALTGVVWELFGTLGRGPLPGGTTTDVVVHFFSYFTILSNILVGVTCLLLLVDPRRDGRVFRVARLDALLCIAVTGIVYNTVLAGLQELSAAGLVTNLLLHQAGPLLAVLGWLVVGPRPRIDAATIWWSVVAPLAWIVYVFAQGAFTRWYPYPFMDVTEIGYPQAFLNTGVVAVVFLLLAAALGWVDRRLPPAPASPPVRG</sequence>
<dbReference type="AlphaFoldDB" id="A0A9D5UG82"/>
<gene>
    <name evidence="2" type="ORF">H9623_06655</name>
</gene>
<feature type="transmembrane region" description="Helical" evidence="1">
    <location>
        <begin position="166"/>
        <end position="186"/>
    </location>
</feature>
<feature type="transmembrane region" description="Helical" evidence="1">
    <location>
        <begin position="64"/>
        <end position="86"/>
    </location>
</feature>
<feature type="transmembrane region" description="Helical" evidence="1">
    <location>
        <begin position="98"/>
        <end position="115"/>
    </location>
</feature>
<reference evidence="2 3" key="1">
    <citation type="submission" date="2020-08" db="EMBL/GenBank/DDBJ databases">
        <title>A Genomic Blueprint of the Chicken Gut Microbiome.</title>
        <authorList>
            <person name="Gilroy R."/>
            <person name="Ravi A."/>
            <person name="Getino M."/>
            <person name="Pursley I."/>
            <person name="Horton D.L."/>
            <person name="Alikhan N.-F."/>
            <person name="Baker D."/>
            <person name="Gharbi K."/>
            <person name="Hall N."/>
            <person name="Watson M."/>
            <person name="Adriaenssens E.M."/>
            <person name="Foster-Nyarko E."/>
            <person name="Jarju S."/>
            <person name="Secka A."/>
            <person name="Antonio M."/>
            <person name="Oren A."/>
            <person name="Chaudhuri R."/>
            <person name="La Ragione R.M."/>
            <person name="Hildebrand F."/>
            <person name="Pallen M.J."/>
        </authorList>
    </citation>
    <scope>NUCLEOTIDE SEQUENCE [LARGE SCALE GENOMIC DNA]</scope>
    <source>
        <strain evidence="2 3">Sa1BUA8</strain>
    </source>
</reference>
<keyword evidence="1" id="KW-0472">Membrane</keyword>
<dbReference type="Proteomes" id="UP000822993">
    <property type="component" value="Unassembled WGS sequence"/>
</dbReference>
<protein>
    <submittedName>
        <fullName evidence="2">Pr6Pr family membrane protein</fullName>
    </submittedName>
</protein>
<comment type="caution">
    <text evidence="2">The sequence shown here is derived from an EMBL/GenBank/DDBJ whole genome shotgun (WGS) entry which is preliminary data.</text>
</comment>
<keyword evidence="1" id="KW-1133">Transmembrane helix</keyword>
<proteinExistence type="predicted"/>